<comment type="caution">
    <text evidence="1">The sequence shown here is derived from an EMBL/GenBank/DDBJ whole genome shotgun (WGS) entry which is preliminary data.</text>
</comment>
<sequence>IFSKAASRYYIHAANAGINDIASQLVEQLSRVIQVYCLDFTSKTLVIIRCNRVQLLNLLPSRYMRPYPSVDELNKLTAQENDAI</sequence>
<proteinExistence type="predicted"/>
<accession>A0A5J4U256</accession>
<evidence type="ECO:0000313" key="1">
    <source>
        <dbReference type="EMBL" id="KAA6364092.1"/>
    </source>
</evidence>
<feature type="non-terminal residue" evidence="1">
    <location>
        <position position="1"/>
    </location>
</feature>
<dbReference type="Proteomes" id="UP000324800">
    <property type="component" value="Unassembled WGS sequence"/>
</dbReference>
<protein>
    <submittedName>
        <fullName evidence="1">Uncharacterized protein</fullName>
    </submittedName>
</protein>
<name>A0A5J4U256_9EUKA</name>
<gene>
    <name evidence="1" type="ORF">EZS28_040380</name>
</gene>
<reference evidence="1 2" key="1">
    <citation type="submission" date="2019-03" db="EMBL/GenBank/DDBJ databases">
        <title>Single cell metagenomics reveals metabolic interactions within the superorganism composed of flagellate Streblomastix strix and complex community of Bacteroidetes bacteria on its surface.</title>
        <authorList>
            <person name="Treitli S.C."/>
            <person name="Kolisko M."/>
            <person name="Husnik F."/>
            <person name="Keeling P."/>
            <person name="Hampl V."/>
        </authorList>
    </citation>
    <scope>NUCLEOTIDE SEQUENCE [LARGE SCALE GENOMIC DNA]</scope>
    <source>
        <strain evidence="1">ST1C</strain>
    </source>
</reference>
<organism evidence="1 2">
    <name type="scientific">Streblomastix strix</name>
    <dbReference type="NCBI Taxonomy" id="222440"/>
    <lineage>
        <taxon>Eukaryota</taxon>
        <taxon>Metamonada</taxon>
        <taxon>Preaxostyla</taxon>
        <taxon>Oxymonadida</taxon>
        <taxon>Streblomastigidae</taxon>
        <taxon>Streblomastix</taxon>
    </lineage>
</organism>
<dbReference type="AlphaFoldDB" id="A0A5J4U256"/>
<evidence type="ECO:0000313" key="2">
    <source>
        <dbReference type="Proteomes" id="UP000324800"/>
    </source>
</evidence>
<dbReference type="EMBL" id="SNRW01022075">
    <property type="protein sequence ID" value="KAA6364092.1"/>
    <property type="molecule type" value="Genomic_DNA"/>
</dbReference>